<dbReference type="CDD" id="cd00609">
    <property type="entry name" value="AAT_like"/>
    <property type="match status" value="1"/>
</dbReference>
<dbReference type="InterPro" id="IPR004839">
    <property type="entry name" value="Aminotransferase_I/II_large"/>
</dbReference>
<dbReference type="Gene3D" id="3.40.640.10">
    <property type="entry name" value="Type I PLP-dependent aspartate aminotransferase-like (Major domain)"/>
    <property type="match status" value="1"/>
</dbReference>
<dbReference type="Proteomes" id="UP001184861">
    <property type="component" value="Unassembled WGS sequence"/>
</dbReference>
<dbReference type="GO" id="GO:0003700">
    <property type="term" value="F:DNA-binding transcription factor activity"/>
    <property type="evidence" value="ECO:0007669"/>
    <property type="project" value="InterPro"/>
</dbReference>
<dbReference type="PROSITE" id="PS50949">
    <property type="entry name" value="HTH_GNTR"/>
    <property type="match status" value="1"/>
</dbReference>
<dbReference type="InterPro" id="IPR036388">
    <property type="entry name" value="WH-like_DNA-bd_sf"/>
</dbReference>
<proteinExistence type="inferred from homology"/>
<dbReference type="GO" id="GO:0030170">
    <property type="term" value="F:pyridoxal phosphate binding"/>
    <property type="evidence" value="ECO:0007669"/>
    <property type="project" value="InterPro"/>
</dbReference>
<keyword evidence="5" id="KW-0804">Transcription</keyword>
<dbReference type="PANTHER" id="PTHR46577">
    <property type="entry name" value="HTH-TYPE TRANSCRIPTIONAL REGULATORY PROTEIN GABR"/>
    <property type="match status" value="1"/>
</dbReference>
<dbReference type="PANTHER" id="PTHR46577:SF2">
    <property type="entry name" value="TRANSCRIPTIONAL REGULATORY PROTEIN"/>
    <property type="match status" value="1"/>
</dbReference>
<keyword evidence="3" id="KW-0805">Transcription regulation</keyword>
<sequence length="478" mass="53393">MKDFQYIALADQFEISINNGTYPVGSKLPSLRSIREQLKVSVGTILKAFMVLEDKGLIVGKERSGFMVLRTSVSSIHLPQYVENKTFAQEVAIGKVLQEASFPDLENKSYVSFFNAVLSPDLLPFNALRRSLQQASRDLTGQHLQYESAAGNIHLRTEIAKRSFLWQGKLAADDVIITNGALEAVSLCLRAVTKMGDTVIVQSPIYHGILQTIESLGLKIIELSGSPLAGINIEELEEICKSQKISACLLISNFNNPNGIMLSNEKKQAIAAFAERMKIPVIDDDIYGDLHFQAQRPTNIKSYDEEGWVMLCSSFSKSAAPGYRIGWCTAGRFTDQVVKLKAVTNVATASIVQLSLLQLLKTGAYDRHLRKLRPELHRLMLLTIQAVENYFPSDIRMSRPGGGLVLWIELPEYINAFELQQKAIDQFVNIAPGPLFSNNGDYIHYIRISCNNVWNTKVEEALKRLGRIIKSTRVDRGR</sequence>
<dbReference type="InterPro" id="IPR015422">
    <property type="entry name" value="PyrdxlP-dep_Trfase_small"/>
</dbReference>
<evidence type="ECO:0000256" key="5">
    <source>
        <dbReference type="ARBA" id="ARBA00023163"/>
    </source>
</evidence>
<keyword evidence="4 7" id="KW-0238">DNA-binding</keyword>
<dbReference type="AlphaFoldDB" id="A0AAE4BZZ3"/>
<organism evidence="7 8">
    <name type="scientific">Chryseobacterium rhizosphaerae</name>
    <dbReference type="NCBI Taxonomy" id="395937"/>
    <lineage>
        <taxon>Bacteria</taxon>
        <taxon>Pseudomonadati</taxon>
        <taxon>Bacteroidota</taxon>
        <taxon>Flavobacteriia</taxon>
        <taxon>Flavobacteriales</taxon>
        <taxon>Weeksellaceae</taxon>
        <taxon>Chryseobacterium group</taxon>
        <taxon>Chryseobacterium</taxon>
    </lineage>
</organism>
<evidence type="ECO:0000313" key="7">
    <source>
        <dbReference type="EMBL" id="MDR6525046.1"/>
    </source>
</evidence>
<dbReference type="InterPro" id="IPR036390">
    <property type="entry name" value="WH_DNA-bd_sf"/>
</dbReference>
<dbReference type="InterPro" id="IPR015424">
    <property type="entry name" value="PyrdxlP-dep_Trfase"/>
</dbReference>
<reference evidence="7" key="1">
    <citation type="submission" date="2023-07" db="EMBL/GenBank/DDBJ databases">
        <title>Sorghum-associated microbial communities from plants grown in Nebraska, USA.</title>
        <authorList>
            <person name="Schachtman D."/>
        </authorList>
    </citation>
    <scope>NUCLEOTIDE SEQUENCE</scope>
    <source>
        <strain evidence="7">DS2360</strain>
    </source>
</reference>
<comment type="caution">
    <text evidence="7">The sequence shown here is derived from an EMBL/GenBank/DDBJ whole genome shotgun (WGS) entry which is preliminary data.</text>
</comment>
<evidence type="ECO:0000256" key="4">
    <source>
        <dbReference type="ARBA" id="ARBA00023125"/>
    </source>
</evidence>
<dbReference type="Pfam" id="PF00155">
    <property type="entry name" value="Aminotran_1_2"/>
    <property type="match status" value="1"/>
</dbReference>
<dbReference type="Gene3D" id="1.10.10.10">
    <property type="entry name" value="Winged helix-like DNA-binding domain superfamily/Winged helix DNA-binding domain"/>
    <property type="match status" value="1"/>
</dbReference>
<evidence type="ECO:0000256" key="1">
    <source>
        <dbReference type="ARBA" id="ARBA00005384"/>
    </source>
</evidence>
<feature type="domain" description="HTH gntR-type" evidence="6">
    <location>
        <begin position="3"/>
        <end position="71"/>
    </location>
</feature>
<dbReference type="CDD" id="cd07377">
    <property type="entry name" value="WHTH_GntR"/>
    <property type="match status" value="1"/>
</dbReference>
<dbReference type="RefSeq" id="WP_309944351.1">
    <property type="nucleotide sequence ID" value="NZ_JAVDQY010000001.1"/>
</dbReference>
<gene>
    <name evidence="7" type="ORF">J2787_000416</name>
</gene>
<evidence type="ECO:0000256" key="3">
    <source>
        <dbReference type="ARBA" id="ARBA00023015"/>
    </source>
</evidence>
<dbReference type="InterPro" id="IPR000524">
    <property type="entry name" value="Tscrpt_reg_HTH_GntR"/>
</dbReference>
<dbReference type="EMBL" id="JAVDQY010000001">
    <property type="protein sequence ID" value="MDR6525046.1"/>
    <property type="molecule type" value="Genomic_DNA"/>
</dbReference>
<name>A0AAE4BZZ3_9FLAO</name>
<dbReference type="InterPro" id="IPR015421">
    <property type="entry name" value="PyrdxlP-dep_Trfase_major"/>
</dbReference>
<dbReference type="Pfam" id="PF00392">
    <property type="entry name" value="GntR"/>
    <property type="match status" value="1"/>
</dbReference>
<protein>
    <submittedName>
        <fullName evidence="7">DNA-binding transcriptional MocR family regulator</fullName>
    </submittedName>
</protein>
<dbReference type="SUPFAM" id="SSF53383">
    <property type="entry name" value="PLP-dependent transferases"/>
    <property type="match status" value="1"/>
</dbReference>
<evidence type="ECO:0000256" key="2">
    <source>
        <dbReference type="ARBA" id="ARBA00022898"/>
    </source>
</evidence>
<dbReference type="InterPro" id="IPR051446">
    <property type="entry name" value="HTH_trans_reg/aminotransferase"/>
</dbReference>
<evidence type="ECO:0000313" key="8">
    <source>
        <dbReference type="Proteomes" id="UP001184861"/>
    </source>
</evidence>
<dbReference type="SUPFAM" id="SSF46785">
    <property type="entry name" value="Winged helix' DNA-binding domain"/>
    <property type="match status" value="1"/>
</dbReference>
<dbReference type="Gene3D" id="3.90.1150.10">
    <property type="entry name" value="Aspartate Aminotransferase, domain 1"/>
    <property type="match status" value="1"/>
</dbReference>
<evidence type="ECO:0000259" key="6">
    <source>
        <dbReference type="PROSITE" id="PS50949"/>
    </source>
</evidence>
<accession>A0AAE4BZZ3</accession>
<dbReference type="SMART" id="SM00345">
    <property type="entry name" value="HTH_GNTR"/>
    <property type="match status" value="1"/>
</dbReference>
<dbReference type="GO" id="GO:0003677">
    <property type="term" value="F:DNA binding"/>
    <property type="evidence" value="ECO:0007669"/>
    <property type="project" value="UniProtKB-KW"/>
</dbReference>
<comment type="similarity">
    <text evidence="1">In the C-terminal section; belongs to the class-I pyridoxal-phosphate-dependent aminotransferase family.</text>
</comment>
<keyword evidence="2" id="KW-0663">Pyridoxal phosphate</keyword>